<name>A0A0H5RD43_9EUKA</name>
<protein>
    <recommendedName>
        <fullName evidence="1">C2 NT-type domain-containing protein</fullName>
    </recommendedName>
</protein>
<dbReference type="PROSITE" id="PS51840">
    <property type="entry name" value="C2_NT"/>
    <property type="match status" value="1"/>
</dbReference>
<feature type="non-terminal residue" evidence="2">
    <location>
        <position position="1"/>
    </location>
</feature>
<dbReference type="InterPro" id="IPR019448">
    <property type="entry name" value="NT-C2"/>
</dbReference>
<accession>A0A0H5RD43</accession>
<organism evidence="2">
    <name type="scientific">Spongospora subterranea</name>
    <dbReference type="NCBI Taxonomy" id="70186"/>
    <lineage>
        <taxon>Eukaryota</taxon>
        <taxon>Sar</taxon>
        <taxon>Rhizaria</taxon>
        <taxon>Endomyxa</taxon>
        <taxon>Phytomyxea</taxon>
        <taxon>Plasmodiophorida</taxon>
        <taxon>Plasmodiophoridae</taxon>
        <taxon>Spongospora</taxon>
    </lineage>
</organism>
<evidence type="ECO:0000259" key="1">
    <source>
        <dbReference type="PROSITE" id="PS51840"/>
    </source>
</evidence>
<proteinExistence type="predicted"/>
<dbReference type="AlphaFoldDB" id="A0A0H5RD43"/>
<reference evidence="2" key="1">
    <citation type="submission" date="2015-04" db="EMBL/GenBank/DDBJ databases">
        <title>The genome sequence of the plant pathogenic Rhizarian Plasmodiophora brassicae reveals insights in its biotrophic life cycle and the origin of chitin synthesis.</title>
        <authorList>
            <person name="Schwelm A."/>
            <person name="Fogelqvist J."/>
            <person name="Knaust A."/>
            <person name="Julke S."/>
            <person name="Lilja T."/>
            <person name="Dhandapani V."/>
            <person name="Bonilla-Rosso G."/>
            <person name="Karlsson M."/>
            <person name="Shevchenko A."/>
            <person name="Choi S.R."/>
            <person name="Kim H.G."/>
            <person name="Park J.Y."/>
            <person name="Lim Y.P."/>
            <person name="Ludwig-Muller J."/>
            <person name="Dixelius C."/>
        </authorList>
    </citation>
    <scope>NUCLEOTIDE SEQUENCE</scope>
    <source>
        <tissue evidence="2">Potato root galls</tissue>
    </source>
</reference>
<dbReference type="EMBL" id="HACM01011229">
    <property type="protein sequence ID" value="CRZ11671.1"/>
    <property type="molecule type" value="Transcribed_RNA"/>
</dbReference>
<evidence type="ECO:0000313" key="2">
    <source>
        <dbReference type="EMBL" id="CRZ11671.1"/>
    </source>
</evidence>
<dbReference type="Pfam" id="PF10358">
    <property type="entry name" value="NT-C2"/>
    <property type="match status" value="1"/>
</dbReference>
<sequence length="139" mass="15389">FIIHIHSLDVVPSVEDKVLVVLYRGSKTCSAEPVHGVIGPDGHQIFTWAHPLQITSTMFPSKKPNKVYESKPAKLVFKRATKSSTKNIGEVEFNLAEYCQSAEGKQTKLILNKSTEKSGTVSMTISHRVDNETAGRSFM</sequence>
<feature type="domain" description="C2 NT-type" evidence="1">
    <location>
        <begin position="1"/>
        <end position="129"/>
    </location>
</feature>